<dbReference type="InterPro" id="IPR004006">
    <property type="entry name" value="DhaK_dom"/>
</dbReference>
<name>A0ABW2SYX0_9ACTN</name>
<keyword evidence="2" id="KW-0808">Transferase</keyword>
<dbReference type="EMBL" id="JBHTEE010000001">
    <property type="protein sequence ID" value="MFC7601263.1"/>
    <property type="molecule type" value="Genomic_DNA"/>
</dbReference>
<organism evidence="2 3">
    <name type="scientific">Streptosporangium amethystogenes subsp. fukuiense</name>
    <dbReference type="NCBI Taxonomy" id="698418"/>
    <lineage>
        <taxon>Bacteria</taxon>
        <taxon>Bacillati</taxon>
        <taxon>Actinomycetota</taxon>
        <taxon>Actinomycetes</taxon>
        <taxon>Streptosporangiales</taxon>
        <taxon>Streptosporangiaceae</taxon>
        <taxon>Streptosporangium</taxon>
    </lineage>
</organism>
<reference evidence="3" key="1">
    <citation type="journal article" date="2019" name="Int. J. Syst. Evol. Microbiol.">
        <title>The Global Catalogue of Microorganisms (GCM) 10K type strain sequencing project: providing services to taxonomists for standard genome sequencing and annotation.</title>
        <authorList>
            <consortium name="The Broad Institute Genomics Platform"/>
            <consortium name="The Broad Institute Genome Sequencing Center for Infectious Disease"/>
            <person name="Wu L."/>
            <person name="Ma J."/>
        </authorList>
    </citation>
    <scope>NUCLEOTIDE SEQUENCE [LARGE SCALE GENOMIC DNA]</scope>
    <source>
        <strain evidence="3">JCM 10083</strain>
    </source>
</reference>
<accession>A0ABW2SYX0</accession>
<dbReference type="RefSeq" id="WP_343969033.1">
    <property type="nucleotide sequence ID" value="NZ_BAAAGK010000069.1"/>
</dbReference>
<dbReference type="PANTHER" id="PTHR28629">
    <property type="entry name" value="TRIOKINASE/FMN CYCLASE"/>
    <property type="match status" value="1"/>
</dbReference>
<gene>
    <name evidence="2" type="ORF">ACFQVD_14265</name>
</gene>
<dbReference type="Gene3D" id="3.40.50.10440">
    <property type="entry name" value="Dihydroxyacetone kinase, domain 1"/>
    <property type="match status" value="1"/>
</dbReference>
<comment type="caution">
    <text evidence="2">The sequence shown here is derived from an EMBL/GenBank/DDBJ whole genome shotgun (WGS) entry which is preliminary data.</text>
</comment>
<dbReference type="GO" id="GO:0047324">
    <property type="term" value="F:phosphoenolpyruvate-glycerone phosphotransferase activity"/>
    <property type="evidence" value="ECO:0007669"/>
    <property type="project" value="UniProtKB-EC"/>
</dbReference>
<dbReference type="Proteomes" id="UP001596514">
    <property type="component" value="Unassembled WGS sequence"/>
</dbReference>
<evidence type="ECO:0000313" key="3">
    <source>
        <dbReference type="Proteomes" id="UP001596514"/>
    </source>
</evidence>
<dbReference type="SUPFAM" id="SSF82549">
    <property type="entry name" value="DAK1/DegV-like"/>
    <property type="match status" value="1"/>
</dbReference>
<dbReference type="PROSITE" id="PS51481">
    <property type="entry name" value="DHAK"/>
    <property type="match status" value="1"/>
</dbReference>
<dbReference type="Pfam" id="PF02733">
    <property type="entry name" value="Dak1"/>
    <property type="match status" value="1"/>
</dbReference>
<dbReference type="PANTHER" id="PTHR28629:SF4">
    <property type="entry name" value="TRIOKINASE_FMN CYCLASE"/>
    <property type="match status" value="1"/>
</dbReference>
<keyword evidence="2" id="KW-0418">Kinase</keyword>
<proteinExistence type="predicted"/>
<protein>
    <submittedName>
        <fullName evidence="2">Dihydroxyacetone kinase subunit DhaK</fullName>
        <ecNumber evidence="2">2.7.1.121</ecNumber>
    </submittedName>
</protein>
<evidence type="ECO:0000259" key="1">
    <source>
        <dbReference type="PROSITE" id="PS51481"/>
    </source>
</evidence>
<dbReference type="EC" id="2.7.1.121" evidence="2"/>
<feature type="domain" description="DhaK" evidence="1">
    <location>
        <begin position="9"/>
        <end position="332"/>
    </location>
</feature>
<dbReference type="InterPro" id="IPR050861">
    <property type="entry name" value="Dihydroxyacetone_Kinase"/>
</dbReference>
<evidence type="ECO:0000313" key="2">
    <source>
        <dbReference type="EMBL" id="MFC7601263.1"/>
    </source>
</evidence>
<dbReference type="Gene3D" id="3.30.1180.20">
    <property type="entry name" value="Dihydroxyacetone kinase, domain 2"/>
    <property type="match status" value="1"/>
</dbReference>
<sequence>MAAHQLVNDPQELVGEALEGLELSQRGRLRWNRDPSFVIRADDRRPYKVGVLSGGGSGHEPLHTGFVGYGMLDAAVPGAVFASPTAIQIQAATEAVDDGRGVVHVVKNYTGDVLNFTIAAEISGAIRIETVLVDDDLATDTSVEGGPGRRGTAAVVAVEKICGAAAERGADLSTVAALGRRVAGNARTMSLALRACTHPGQSVPSFDLEVGQVEFGVGIHGERGVRKIPVAPADELVAALTGPVADDLGLNRGDAVFVIVNGLGSTHQLELLAAYRQVTRLLDARGVTVARQLVGSYVTALDMAGCSVTLIRADEELVGLWDDPVRTAALTW</sequence>
<keyword evidence="3" id="KW-1185">Reference proteome</keyword>